<name>A6IX50_RAT</name>
<reference evidence="2" key="1">
    <citation type="submission" date="2005-09" db="EMBL/GenBank/DDBJ databases">
        <authorList>
            <person name="Mural R.J."/>
            <person name="Li P.W."/>
            <person name="Adams M.D."/>
            <person name="Amanatides P.G."/>
            <person name="Baden-Tillson H."/>
            <person name="Barnstead M."/>
            <person name="Chin S.H."/>
            <person name="Dew I."/>
            <person name="Evans C.A."/>
            <person name="Ferriera S."/>
            <person name="Flanigan M."/>
            <person name="Fosler C."/>
            <person name="Glodek A."/>
            <person name="Gu Z."/>
            <person name="Holt R.A."/>
            <person name="Jennings D."/>
            <person name="Kraft C.L."/>
            <person name="Lu F."/>
            <person name="Nguyen T."/>
            <person name="Nusskern D.R."/>
            <person name="Pfannkoch C.M."/>
            <person name="Sitter C."/>
            <person name="Sutton G.G."/>
            <person name="Venter J.C."/>
            <person name="Wang Z."/>
            <person name="Woodage T."/>
            <person name="Zheng X.H."/>
            <person name="Zhong F."/>
        </authorList>
    </citation>
    <scope>NUCLEOTIDE SEQUENCE [LARGE SCALE GENOMIC DNA]</scope>
    <source>
        <strain>BN</strain>
        <strain evidence="2">Sprague-Dawley</strain>
    </source>
</reference>
<dbReference type="Proteomes" id="UP000234681">
    <property type="component" value="Chromosome 18"/>
</dbReference>
<gene>
    <name evidence="1" type="ORF">rCG_46714</name>
</gene>
<evidence type="ECO:0000313" key="1">
    <source>
        <dbReference type="EMBL" id="EDM14481.1"/>
    </source>
</evidence>
<evidence type="ECO:0000313" key="2">
    <source>
        <dbReference type="Proteomes" id="UP000234681"/>
    </source>
</evidence>
<dbReference type="AlphaFoldDB" id="A6IX50"/>
<proteinExistence type="predicted"/>
<sequence length="27" mass="3240">MSLFFRKWIPGRLKSNTRGHRCRTGCM</sequence>
<organism evidence="1 2">
    <name type="scientific">Rattus norvegicus</name>
    <name type="common">Rat</name>
    <dbReference type="NCBI Taxonomy" id="10116"/>
    <lineage>
        <taxon>Eukaryota</taxon>
        <taxon>Metazoa</taxon>
        <taxon>Chordata</taxon>
        <taxon>Craniata</taxon>
        <taxon>Vertebrata</taxon>
        <taxon>Euteleostomi</taxon>
        <taxon>Mammalia</taxon>
        <taxon>Eutheria</taxon>
        <taxon>Euarchontoglires</taxon>
        <taxon>Glires</taxon>
        <taxon>Rodentia</taxon>
        <taxon>Myomorpha</taxon>
        <taxon>Muroidea</taxon>
        <taxon>Muridae</taxon>
        <taxon>Murinae</taxon>
        <taxon>Rattus</taxon>
    </lineage>
</organism>
<protein>
    <submittedName>
        <fullName evidence="1">RCG46714</fullName>
    </submittedName>
</protein>
<dbReference type="EMBL" id="CH473971">
    <property type="protein sequence ID" value="EDM14481.1"/>
    <property type="molecule type" value="Genomic_DNA"/>
</dbReference>
<accession>A6IX50</accession>